<evidence type="ECO:0000313" key="3">
    <source>
        <dbReference type="EMBL" id="HIW01742.1"/>
    </source>
</evidence>
<name>A0A9D1Q044_9FIRM</name>
<comment type="caution">
    <text evidence="3">The sequence shown here is derived from an EMBL/GenBank/DDBJ whole genome shotgun (WGS) entry which is preliminary data.</text>
</comment>
<keyword evidence="1" id="KW-0472">Membrane</keyword>
<dbReference type="PANTHER" id="PTHR46313:SF3">
    <property type="entry name" value="PROLYCOPENE ISOMERASE, CHLOROPLASTIC"/>
    <property type="match status" value="1"/>
</dbReference>
<dbReference type="EMBL" id="DXHS01000005">
    <property type="protein sequence ID" value="HIW01742.1"/>
    <property type="molecule type" value="Genomic_DNA"/>
</dbReference>
<dbReference type="GO" id="GO:0016116">
    <property type="term" value="P:carotenoid metabolic process"/>
    <property type="evidence" value="ECO:0007669"/>
    <property type="project" value="InterPro"/>
</dbReference>
<evidence type="ECO:0000259" key="2">
    <source>
        <dbReference type="Pfam" id="PF01593"/>
    </source>
</evidence>
<protein>
    <submittedName>
        <fullName evidence="3">NAD(P)/FAD-dependent oxidoreductase</fullName>
    </submittedName>
</protein>
<dbReference type="InterPro" id="IPR036188">
    <property type="entry name" value="FAD/NAD-bd_sf"/>
</dbReference>
<dbReference type="InterPro" id="IPR045892">
    <property type="entry name" value="CrtISO-like"/>
</dbReference>
<dbReference type="InterPro" id="IPR002937">
    <property type="entry name" value="Amino_oxidase"/>
</dbReference>
<dbReference type="GO" id="GO:0016491">
    <property type="term" value="F:oxidoreductase activity"/>
    <property type="evidence" value="ECO:0007669"/>
    <property type="project" value="InterPro"/>
</dbReference>
<sequence>MTDKKVLVIGGGVSGLATGIYLLKSGYRVEILEKNAIPGGACIGWERKGCYIDGCIHWLVGTKPGNPYYDFWRETHALEEDTDVFFHETFSVFDFPDGKKLTVYADIDKFEAELLAFAPEDSKEIRKLVRMIKRFRTIEGPVDKPVDMMSIFRLIKVGLTMAGDYYHVAKYSKVDCVEYGKRFKNKYIRYLFANYMAPGYNLMSMLYMLSHIMNKDGGIPIGGSAGMSGRMAKYFNELGGVIRYNSEVERVLVERDRAVGVELKSGVKLYSDWVVSTAAAEHCMKKLLRGAYKVRKMDERWADTRKYPIYTMTIAAYKCSRKLTQEEFPLGLHGMLRSPVTIDKEYPGVAIRNYSYDPTLKCPDGSTVLQVQILGDDDMYFWWKNRKERGIYKAEKERIAAEIMEKVCERYPSLAGTLEPIDVVTPCTYERYLNTRHGSFQGFVHTANGKQLMQKGTVPGLDGFILSGQCIFQSGGLPPAIITGRFAARRICKADRRAFMGGGRGEEIMEKIRLLARRKTPVKQ</sequence>
<keyword evidence="1" id="KW-1133">Transmembrane helix</keyword>
<dbReference type="PRINTS" id="PR00420">
    <property type="entry name" value="RNGMNOXGNASE"/>
</dbReference>
<feature type="transmembrane region" description="Helical" evidence="1">
    <location>
        <begin position="190"/>
        <end position="209"/>
    </location>
</feature>
<reference evidence="3" key="2">
    <citation type="submission" date="2021-04" db="EMBL/GenBank/DDBJ databases">
        <authorList>
            <person name="Gilroy R."/>
        </authorList>
    </citation>
    <scope>NUCLEOTIDE SEQUENCE</scope>
    <source>
        <strain evidence="3">12435</strain>
    </source>
</reference>
<dbReference type="SUPFAM" id="SSF51905">
    <property type="entry name" value="FAD/NAD(P)-binding domain"/>
    <property type="match status" value="1"/>
</dbReference>
<dbReference type="PANTHER" id="PTHR46313">
    <property type="match status" value="1"/>
</dbReference>
<gene>
    <name evidence="3" type="ORF">H9892_00155</name>
</gene>
<dbReference type="Gene3D" id="3.50.50.60">
    <property type="entry name" value="FAD/NAD(P)-binding domain"/>
    <property type="match status" value="2"/>
</dbReference>
<dbReference type="Proteomes" id="UP000823990">
    <property type="component" value="Unassembled WGS sequence"/>
</dbReference>
<proteinExistence type="predicted"/>
<keyword evidence="1" id="KW-0812">Transmembrane</keyword>
<dbReference type="Pfam" id="PF01593">
    <property type="entry name" value="Amino_oxidase"/>
    <property type="match status" value="1"/>
</dbReference>
<reference evidence="3" key="1">
    <citation type="journal article" date="2021" name="PeerJ">
        <title>Extensive microbial diversity within the chicken gut microbiome revealed by metagenomics and culture.</title>
        <authorList>
            <person name="Gilroy R."/>
            <person name="Ravi A."/>
            <person name="Getino M."/>
            <person name="Pursley I."/>
            <person name="Horton D.L."/>
            <person name="Alikhan N.F."/>
            <person name="Baker D."/>
            <person name="Gharbi K."/>
            <person name="Hall N."/>
            <person name="Watson M."/>
            <person name="Adriaenssens E.M."/>
            <person name="Foster-Nyarko E."/>
            <person name="Jarju S."/>
            <person name="Secka A."/>
            <person name="Antonio M."/>
            <person name="Oren A."/>
            <person name="Chaudhuri R.R."/>
            <person name="La Ragione R."/>
            <person name="Hildebrand F."/>
            <person name="Pallen M.J."/>
        </authorList>
    </citation>
    <scope>NUCLEOTIDE SEQUENCE</scope>
    <source>
        <strain evidence="3">12435</strain>
    </source>
</reference>
<feature type="domain" description="Amine oxidase" evidence="2">
    <location>
        <begin position="13"/>
        <end position="491"/>
    </location>
</feature>
<accession>A0A9D1Q044</accession>
<evidence type="ECO:0000256" key="1">
    <source>
        <dbReference type="SAM" id="Phobius"/>
    </source>
</evidence>
<evidence type="ECO:0000313" key="4">
    <source>
        <dbReference type="Proteomes" id="UP000823990"/>
    </source>
</evidence>
<dbReference type="AlphaFoldDB" id="A0A9D1Q044"/>
<organism evidence="3 4">
    <name type="scientific">Candidatus Protoclostridium stercorigallinarum</name>
    <dbReference type="NCBI Taxonomy" id="2838741"/>
    <lineage>
        <taxon>Bacteria</taxon>
        <taxon>Bacillati</taxon>
        <taxon>Bacillota</taxon>
        <taxon>Clostridia</taxon>
        <taxon>Candidatus Protoclostridium</taxon>
    </lineage>
</organism>